<feature type="region of interest" description="Disordered" evidence="1">
    <location>
        <begin position="105"/>
        <end position="129"/>
    </location>
</feature>
<reference evidence="2" key="2">
    <citation type="submission" date="2023-07" db="EMBL/GenBank/DDBJ databases">
        <authorList>
            <consortium name="Lawrence Berkeley National Laboratory"/>
            <person name="Haridas S."/>
            <person name="Hensen N."/>
            <person name="Bonometti L."/>
            <person name="Westerberg I."/>
            <person name="Brannstrom I.O."/>
            <person name="Guillou S."/>
            <person name="Cros-Aarteil S."/>
            <person name="Calhoun S."/>
            <person name="Kuo A."/>
            <person name="Mondo S."/>
            <person name="Pangilinan J."/>
            <person name="Riley R."/>
            <person name="LaButti K."/>
            <person name="Andreopoulos B."/>
            <person name="Lipzen A."/>
            <person name="Chen C."/>
            <person name="Yanf M."/>
            <person name="Daum C."/>
            <person name="Ng V."/>
            <person name="Clum A."/>
            <person name="Steindorff A."/>
            <person name="Ohm R."/>
            <person name="Martin F."/>
            <person name="Silar P."/>
            <person name="Natvig D."/>
            <person name="Lalanne C."/>
            <person name="Gautier V."/>
            <person name="Ament-velasquez S.L."/>
            <person name="Kruys A."/>
            <person name="Hutchinson M.I."/>
            <person name="Powell A.J."/>
            <person name="Barry K."/>
            <person name="Miller A.N."/>
            <person name="Grigoriev I.V."/>
            <person name="Debuchy R."/>
            <person name="Gladieux P."/>
            <person name="Thoren M.H."/>
            <person name="Johannesson H."/>
        </authorList>
    </citation>
    <scope>NUCLEOTIDE SEQUENCE</scope>
    <source>
        <strain evidence="2">FGSC 1904</strain>
    </source>
</reference>
<proteinExistence type="predicted"/>
<feature type="region of interest" description="Disordered" evidence="1">
    <location>
        <begin position="32"/>
        <end position="61"/>
    </location>
</feature>
<comment type="caution">
    <text evidence="2">The sequence shown here is derived from an EMBL/GenBank/DDBJ whole genome shotgun (WGS) entry which is preliminary data.</text>
</comment>
<name>A0AAE0PF78_SORBR</name>
<reference evidence="2" key="1">
    <citation type="journal article" date="2023" name="Mol. Phylogenet. Evol.">
        <title>Genome-scale phylogeny and comparative genomics of the fungal order Sordariales.</title>
        <authorList>
            <person name="Hensen N."/>
            <person name="Bonometti L."/>
            <person name="Westerberg I."/>
            <person name="Brannstrom I.O."/>
            <person name="Guillou S."/>
            <person name="Cros-Aarteil S."/>
            <person name="Calhoun S."/>
            <person name="Haridas S."/>
            <person name="Kuo A."/>
            <person name="Mondo S."/>
            <person name="Pangilinan J."/>
            <person name="Riley R."/>
            <person name="LaButti K."/>
            <person name="Andreopoulos B."/>
            <person name="Lipzen A."/>
            <person name="Chen C."/>
            <person name="Yan M."/>
            <person name="Daum C."/>
            <person name="Ng V."/>
            <person name="Clum A."/>
            <person name="Steindorff A."/>
            <person name="Ohm R.A."/>
            <person name="Martin F."/>
            <person name="Silar P."/>
            <person name="Natvig D.O."/>
            <person name="Lalanne C."/>
            <person name="Gautier V."/>
            <person name="Ament-Velasquez S.L."/>
            <person name="Kruys A."/>
            <person name="Hutchinson M.I."/>
            <person name="Powell A.J."/>
            <person name="Barry K."/>
            <person name="Miller A.N."/>
            <person name="Grigoriev I.V."/>
            <person name="Debuchy R."/>
            <person name="Gladieux P."/>
            <person name="Hiltunen Thoren M."/>
            <person name="Johannesson H."/>
        </authorList>
    </citation>
    <scope>NUCLEOTIDE SEQUENCE</scope>
    <source>
        <strain evidence="2">FGSC 1904</strain>
    </source>
</reference>
<gene>
    <name evidence="2" type="ORF">B0T20DRAFT_219394</name>
</gene>
<dbReference type="AlphaFoldDB" id="A0AAE0PF78"/>
<sequence>MNNNTDFSQLWHRHLANLRDEFTTGAVDSNSVRALPSEPTRSVDGRDSEATPRGIDHHGGQVSSLLVGHGWDGDMEMVIDALQELEVQSPITATEALSPESPWFRESHHRRDTDETETVLSSPQNSSWSRTIAPSKLKRNRWSLPQPQPKSPINLYTSAATKGRETDATARAQKRHSQDWYRDHATLLSHSQQLYETYSAVPASPSLNTARPEPETEPRELKPRFSSIFYPTPRGRYAEATEEVSVLILNWATSTATSAKTSPQGPNRHCSSRPGIISTSTESIRNCFKRLGYRVQCRPIPEDYPTAAVETILAKFLEDSSDGDQTKKKLLIVYYTGRVSMVEGRMMFINAPGTSHFFWEDIREPIMSSENDVLLIFDCHIHRPVVNLNGSTEGDDDDQMLVEPGLASSPSIKQLLGSCVPVPLHISGTDTAANNKKSMGAPKSIEVNQMTDALCSILDSIYARGDGKISVQRLCSFMKEELRQAGTGIEQRVFVTQLGGKHLLDIELPMLSVGSNPGIASGNSIGGSMLPGMDILRG</sequence>
<protein>
    <submittedName>
        <fullName evidence="2">Uncharacterized protein</fullName>
    </submittedName>
</protein>
<evidence type="ECO:0000256" key="1">
    <source>
        <dbReference type="SAM" id="MobiDB-lite"/>
    </source>
</evidence>
<organism evidence="2 3">
    <name type="scientific">Sordaria brevicollis</name>
    <dbReference type="NCBI Taxonomy" id="83679"/>
    <lineage>
        <taxon>Eukaryota</taxon>
        <taxon>Fungi</taxon>
        <taxon>Dikarya</taxon>
        <taxon>Ascomycota</taxon>
        <taxon>Pezizomycotina</taxon>
        <taxon>Sordariomycetes</taxon>
        <taxon>Sordariomycetidae</taxon>
        <taxon>Sordariales</taxon>
        <taxon>Sordariaceae</taxon>
        <taxon>Sordaria</taxon>
    </lineage>
</organism>
<evidence type="ECO:0000313" key="3">
    <source>
        <dbReference type="Proteomes" id="UP001281003"/>
    </source>
</evidence>
<dbReference type="EMBL" id="JAUTDP010000006">
    <property type="protein sequence ID" value="KAK3398863.1"/>
    <property type="molecule type" value="Genomic_DNA"/>
</dbReference>
<evidence type="ECO:0000313" key="2">
    <source>
        <dbReference type="EMBL" id="KAK3398863.1"/>
    </source>
</evidence>
<keyword evidence="3" id="KW-1185">Reference proteome</keyword>
<feature type="region of interest" description="Disordered" evidence="1">
    <location>
        <begin position="257"/>
        <end position="276"/>
    </location>
</feature>
<accession>A0AAE0PF78</accession>
<feature type="compositionally biased region" description="Polar residues" evidence="1">
    <location>
        <begin position="118"/>
        <end position="129"/>
    </location>
</feature>
<feature type="compositionally biased region" description="Basic and acidic residues" evidence="1">
    <location>
        <begin position="41"/>
        <end position="59"/>
    </location>
</feature>
<dbReference type="Proteomes" id="UP001281003">
    <property type="component" value="Unassembled WGS sequence"/>
</dbReference>